<reference evidence="3" key="2">
    <citation type="submission" date="2015-08" db="UniProtKB">
        <authorList>
            <consortium name="WormBaseParasite"/>
        </authorList>
    </citation>
    <scope>IDENTIFICATION</scope>
</reference>
<dbReference type="PANTHER" id="PTHR45786">
    <property type="entry name" value="DNA BINDING PROTEIN-LIKE"/>
    <property type="match status" value="1"/>
</dbReference>
<accession>A0A0K0FRE5</accession>
<proteinExistence type="predicted"/>
<dbReference type="PANTHER" id="PTHR45786:SF74">
    <property type="entry name" value="ATP-DEPENDENT DNA HELICASE"/>
    <property type="match status" value="1"/>
</dbReference>
<evidence type="ECO:0000313" key="2">
    <source>
        <dbReference type="Proteomes" id="UP000035680"/>
    </source>
</evidence>
<reference evidence="2" key="1">
    <citation type="submission" date="2014-07" db="EMBL/GenBank/DDBJ databases">
        <authorList>
            <person name="Martin A.A"/>
            <person name="De Silva N."/>
        </authorList>
    </citation>
    <scope>NUCLEOTIDE SEQUENCE</scope>
</reference>
<dbReference type="AlphaFoldDB" id="A0A0K0FRE5"/>
<dbReference type="InterPro" id="IPR025476">
    <property type="entry name" value="Helitron_helicase-like"/>
</dbReference>
<sequence length="132" mass="15759">MGRKKTYKRPSFNLLHHAGLLFQLFVVDIYTAIERDCLNYAIKLNKKLKQKNNKQIENLLEDYLIGDEDNEKAAKKSERIKLFSSYIGLRRIMNSDYQDGMAIVRKLEKLYFFITITINPNWREITENFYPM</sequence>
<protein>
    <submittedName>
        <fullName evidence="3">Helitron_like_N domain-containing protein</fullName>
    </submittedName>
</protein>
<organism evidence="2 3">
    <name type="scientific">Strongyloides venezuelensis</name>
    <name type="common">Threadworm</name>
    <dbReference type="NCBI Taxonomy" id="75913"/>
    <lineage>
        <taxon>Eukaryota</taxon>
        <taxon>Metazoa</taxon>
        <taxon>Ecdysozoa</taxon>
        <taxon>Nematoda</taxon>
        <taxon>Chromadorea</taxon>
        <taxon>Rhabditida</taxon>
        <taxon>Tylenchina</taxon>
        <taxon>Panagrolaimomorpha</taxon>
        <taxon>Strongyloidoidea</taxon>
        <taxon>Strongyloididae</taxon>
        <taxon>Strongyloides</taxon>
    </lineage>
</organism>
<dbReference type="STRING" id="75913.A0A0K0FRE5"/>
<dbReference type="Pfam" id="PF14214">
    <property type="entry name" value="Helitron_like_N"/>
    <property type="match status" value="1"/>
</dbReference>
<evidence type="ECO:0000313" key="3">
    <source>
        <dbReference type="WBParaSite" id="SVE_1247500.1"/>
    </source>
</evidence>
<keyword evidence="2" id="KW-1185">Reference proteome</keyword>
<feature type="domain" description="Helitron helicase-like" evidence="1">
    <location>
        <begin position="12"/>
        <end position="129"/>
    </location>
</feature>
<name>A0A0K0FRE5_STRVS</name>
<dbReference type="Proteomes" id="UP000035680">
    <property type="component" value="Unassembled WGS sequence"/>
</dbReference>
<dbReference type="WBParaSite" id="SVE_1247500.1">
    <property type="protein sequence ID" value="SVE_1247500.1"/>
    <property type="gene ID" value="SVE_1247500"/>
</dbReference>
<evidence type="ECO:0000259" key="1">
    <source>
        <dbReference type="Pfam" id="PF14214"/>
    </source>
</evidence>